<keyword evidence="5" id="KW-1185">Reference proteome</keyword>
<sequence length="226" mass="22141">MKTTAMHVFVATLLLVLGAPAAATSAQRADPNAIQKCTDAVTTIQNSALFNPAAITCAKAVPDVTINGDSSKGLMAFGKQKVPDATVAKVAAAPDCITWYSALTATIVAYSPPCTFQNGATTATTDKYATTIASFLASANNGTGTALTSTTTTAPPTGATTAAPKGTPGTGTTAAPTANSTSQGTSKPANDTATTKAPATTAKSSTSTTAVGLAAAAVAMYAAAQA</sequence>
<dbReference type="OrthoDB" id="10482499at2759"/>
<evidence type="ECO:0000313" key="5">
    <source>
        <dbReference type="Proteomes" id="UP000332933"/>
    </source>
</evidence>
<dbReference type="EMBL" id="CAADRA010002281">
    <property type="protein sequence ID" value="VFT82983.1"/>
    <property type="molecule type" value="Genomic_DNA"/>
</dbReference>
<keyword evidence="2" id="KW-0732">Signal</keyword>
<evidence type="ECO:0000313" key="4">
    <source>
        <dbReference type="EMBL" id="VFT82983.1"/>
    </source>
</evidence>
<feature type="compositionally biased region" description="Low complexity" evidence="1">
    <location>
        <begin position="192"/>
        <end position="208"/>
    </location>
</feature>
<accession>A0A485KEY9</accession>
<proteinExistence type="predicted"/>
<name>A0A485KEY9_9STRA</name>
<evidence type="ECO:0000256" key="2">
    <source>
        <dbReference type="SAM" id="SignalP"/>
    </source>
</evidence>
<dbReference type="EMBL" id="VJMH01002279">
    <property type="protein sequence ID" value="KAF0709376.1"/>
    <property type="molecule type" value="Genomic_DNA"/>
</dbReference>
<evidence type="ECO:0000313" key="3">
    <source>
        <dbReference type="EMBL" id="KAF0709376.1"/>
    </source>
</evidence>
<protein>
    <submittedName>
        <fullName evidence="4">Aste57867_5966 protein</fullName>
    </submittedName>
</protein>
<feature type="region of interest" description="Disordered" evidence="1">
    <location>
        <begin position="146"/>
        <end position="208"/>
    </location>
</feature>
<feature type="signal peptide" evidence="2">
    <location>
        <begin position="1"/>
        <end position="26"/>
    </location>
</feature>
<evidence type="ECO:0000256" key="1">
    <source>
        <dbReference type="SAM" id="MobiDB-lite"/>
    </source>
</evidence>
<feature type="chain" id="PRO_5036355391" evidence="2">
    <location>
        <begin position="27"/>
        <end position="226"/>
    </location>
</feature>
<organism evidence="4 5">
    <name type="scientific">Aphanomyces stellatus</name>
    <dbReference type="NCBI Taxonomy" id="120398"/>
    <lineage>
        <taxon>Eukaryota</taxon>
        <taxon>Sar</taxon>
        <taxon>Stramenopiles</taxon>
        <taxon>Oomycota</taxon>
        <taxon>Saprolegniomycetes</taxon>
        <taxon>Saprolegniales</taxon>
        <taxon>Verrucalvaceae</taxon>
        <taxon>Aphanomyces</taxon>
    </lineage>
</organism>
<feature type="compositionally biased region" description="Low complexity" evidence="1">
    <location>
        <begin position="146"/>
        <end position="182"/>
    </location>
</feature>
<gene>
    <name evidence="4" type="primary">Aste57867_5966</name>
    <name evidence="3" type="ORF">As57867_005952</name>
    <name evidence="4" type="ORF">ASTE57867_5966</name>
</gene>
<reference evidence="4 5" key="1">
    <citation type="submission" date="2019-03" db="EMBL/GenBank/DDBJ databases">
        <authorList>
            <person name="Gaulin E."/>
            <person name="Dumas B."/>
        </authorList>
    </citation>
    <scope>NUCLEOTIDE SEQUENCE [LARGE SCALE GENOMIC DNA]</scope>
    <source>
        <strain evidence="4">CBS 568.67</strain>
    </source>
</reference>
<dbReference type="Proteomes" id="UP000332933">
    <property type="component" value="Unassembled WGS sequence"/>
</dbReference>
<reference evidence="3" key="2">
    <citation type="submission" date="2019-06" db="EMBL/GenBank/DDBJ databases">
        <title>Genomics analysis of Aphanomyces spp. identifies a new class of oomycete effector associated with host adaptation.</title>
        <authorList>
            <person name="Gaulin E."/>
        </authorList>
    </citation>
    <scope>NUCLEOTIDE SEQUENCE</scope>
    <source>
        <strain evidence="3">CBS 578.67</strain>
    </source>
</reference>
<dbReference type="AlphaFoldDB" id="A0A485KEY9"/>